<dbReference type="Proteomes" id="UP000276133">
    <property type="component" value="Unassembled WGS sequence"/>
</dbReference>
<name>A0A3M7SLA1_BRAPC</name>
<evidence type="ECO:0000313" key="2">
    <source>
        <dbReference type="EMBL" id="RNA36502.1"/>
    </source>
</evidence>
<keyword evidence="3" id="KW-1185">Reference proteome</keyword>
<gene>
    <name evidence="2" type="ORF">BpHYR1_010456</name>
</gene>
<proteinExistence type="predicted"/>
<evidence type="ECO:0000256" key="1">
    <source>
        <dbReference type="SAM" id="MobiDB-lite"/>
    </source>
</evidence>
<dbReference type="EMBL" id="REGN01001176">
    <property type="protein sequence ID" value="RNA36502.1"/>
    <property type="molecule type" value="Genomic_DNA"/>
</dbReference>
<reference evidence="2 3" key="1">
    <citation type="journal article" date="2018" name="Sci. Rep.">
        <title>Genomic signatures of local adaptation to the degree of environmental predictability in rotifers.</title>
        <authorList>
            <person name="Franch-Gras L."/>
            <person name="Hahn C."/>
            <person name="Garcia-Roger E.M."/>
            <person name="Carmona M.J."/>
            <person name="Serra M."/>
            <person name="Gomez A."/>
        </authorList>
    </citation>
    <scope>NUCLEOTIDE SEQUENCE [LARGE SCALE GENOMIC DNA]</scope>
    <source>
        <strain evidence="2">HYR1</strain>
    </source>
</reference>
<sequence>MIITEDPYLVCDLMILKIIFIVGRGTDKKENYLKVGRAHSGCYLPFEIFYHMPKCLIHRTKAQLIKRLNDYITLNGINVGQVENEEQVEKRSEEEEEFTDVQINTNKYK</sequence>
<protein>
    <submittedName>
        <fullName evidence="2">Uncharacterized protein</fullName>
    </submittedName>
</protein>
<accession>A0A3M7SLA1</accession>
<dbReference type="AlphaFoldDB" id="A0A3M7SLA1"/>
<feature type="region of interest" description="Disordered" evidence="1">
    <location>
        <begin position="84"/>
        <end position="109"/>
    </location>
</feature>
<organism evidence="2 3">
    <name type="scientific">Brachionus plicatilis</name>
    <name type="common">Marine rotifer</name>
    <name type="synonym">Brachionus muelleri</name>
    <dbReference type="NCBI Taxonomy" id="10195"/>
    <lineage>
        <taxon>Eukaryota</taxon>
        <taxon>Metazoa</taxon>
        <taxon>Spiralia</taxon>
        <taxon>Gnathifera</taxon>
        <taxon>Rotifera</taxon>
        <taxon>Eurotatoria</taxon>
        <taxon>Monogononta</taxon>
        <taxon>Pseudotrocha</taxon>
        <taxon>Ploima</taxon>
        <taxon>Brachionidae</taxon>
        <taxon>Brachionus</taxon>
    </lineage>
</organism>
<evidence type="ECO:0000313" key="3">
    <source>
        <dbReference type="Proteomes" id="UP000276133"/>
    </source>
</evidence>
<comment type="caution">
    <text evidence="2">The sequence shown here is derived from an EMBL/GenBank/DDBJ whole genome shotgun (WGS) entry which is preliminary data.</text>
</comment>